<accession>C5BEV7</accession>
<dbReference type="Proteomes" id="UP000001485">
    <property type="component" value="Chromosome"/>
</dbReference>
<dbReference type="AlphaFoldDB" id="C5BEV7"/>
<protein>
    <submittedName>
        <fullName evidence="1">Uncharacterized protein</fullName>
    </submittedName>
</protein>
<dbReference type="EMBL" id="CP001600">
    <property type="protein sequence ID" value="ACR70629.1"/>
    <property type="molecule type" value="Genomic_DNA"/>
</dbReference>
<reference evidence="1 2" key="2">
    <citation type="journal article" date="2012" name="J. Bacteriol.">
        <title>Genome Sequence of Edwardsiella ictaluri 93-146, a Strain Associated with a Natural Channel Catfish Outbreak of Enteric Septicemia of Catfish.</title>
        <authorList>
            <person name="Williams M.L."/>
            <person name="Gillaspy A.F."/>
            <person name="Dyer D.W."/>
            <person name="Thune R.L."/>
            <person name="Waldbieser G.C."/>
            <person name="Schuster S.C."/>
            <person name="Gipson J."/>
            <person name="Zaitshik J."/>
            <person name="Landry C."/>
            <person name="Banes M.M."/>
            <person name="Lawrence M.L."/>
        </authorList>
    </citation>
    <scope>NUCLEOTIDE SEQUENCE [LARGE SCALE GENOMIC DNA]</scope>
    <source>
        <strain evidence="1 2">93-146</strain>
    </source>
</reference>
<sequence>MSELWCIRHFVHSQRLFALKGKIRSTKIIYINDDMVSVGIVYY</sequence>
<reference evidence="2" key="1">
    <citation type="submission" date="2009-03" db="EMBL/GenBank/DDBJ databases">
        <title>Complete genome sequence of Edwardsiella ictaluri 93-146.</title>
        <authorList>
            <person name="Williams M.L."/>
            <person name="Gillaspy A.F."/>
            <person name="Dyer D.W."/>
            <person name="Thune R.L."/>
            <person name="Waldbieser G.C."/>
            <person name="Schuster S.C."/>
            <person name="Gipson J."/>
            <person name="Zaitshik J."/>
            <person name="Landry C."/>
            <person name="Lawrence M.L."/>
        </authorList>
    </citation>
    <scope>NUCLEOTIDE SEQUENCE [LARGE SCALE GENOMIC DNA]</scope>
    <source>
        <strain evidence="2">93-146</strain>
    </source>
</reference>
<dbReference type="KEGG" id="eic:NT01EI_3493"/>
<gene>
    <name evidence="1" type="ordered locus">NT01EI_3493</name>
</gene>
<dbReference type="HOGENOM" id="CLU_3232859_0_0_6"/>
<proteinExistence type="predicted"/>
<evidence type="ECO:0000313" key="1">
    <source>
        <dbReference type="EMBL" id="ACR70629.1"/>
    </source>
</evidence>
<evidence type="ECO:0000313" key="2">
    <source>
        <dbReference type="Proteomes" id="UP000001485"/>
    </source>
</evidence>
<organism evidence="1 2">
    <name type="scientific">Edwardsiella ictaluri (strain 93-146)</name>
    <dbReference type="NCBI Taxonomy" id="634503"/>
    <lineage>
        <taxon>Bacteria</taxon>
        <taxon>Pseudomonadati</taxon>
        <taxon>Pseudomonadota</taxon>
        <taxon>Gammaproteobacteria</taxon>
        <taxon>Enterobacterales</taxon>
        <taxon>Hafniaceae</taxon>
        <taxon>Edwardsiella</taxon>
    </lineage>
</organism>
<name>C5BEV7_EDWI9</name>